<keyword evidence="2" id="KW-1185">Reference proteome</keyword>
<evidence type="ECO:0000313" key="1">
    <source>
        <dbReference type="EMBL" id="RWR05291.1"/>
    </source>
</evidence>
<dbReference type="OrthoDB" id="9806350at2"/>
<proteinExistence type="predicted"/>
<comment type="caution">
    <text evidence="1">The sequence shown here is derived from an EMBL/GenBank/DDBJ whole genome shotgun (WGS) entry which is preliminary data.</text>
</comment>
<dbReference type="EMBL" id="QYTU02000046">
    <property type="protein sequence ID" value="RWR05291.1"/>
    <property type="molecule type" value="Genomic_DNA"/>
</dbReference>
<protein>
    <submittedName>
        <fullName evidence="1">RidA family protein</fullName>
    </submittedName>
</protein>
<dbReference type="SUPFAM" id="SSF55298">
    <property type="entry name" value="YjgF-like"/>
    <property type="match status" value="1"/>
</dbReference>
<accession>A0A443IKM8</accession>
<evidence type="ECO:0000313" key="2">
    <source>
        <dbReference type="Proteomes" id="UP000273811"/>
    </source>
</evidence>
<dbReference type="CDD" id="cd02199">
    <property type="entry name" value="YjgF_YER057c_UK114_like_1"/>
    <property type="match status" value="1"/>
</dbReference>
<dbReference type="Proteomes" id="UP000273811">
    <property type="component" value="Unassembled WGS sequence"/>
</dbReference>
<name>A0A443IKM8_9BACI</name>
<dbReference type="PANTHER" id="PTHR43760:SF1">
    <property type="entry name" value="ENDORIBONUCLEASE L-PSP_CHORISMATE MUTASE-LIKE DOMAIN-CONTAINING PROTEIN"/>
    <property type="match status" value="1"/>
</dbReference>
<reference evidence="1" key="1">
    <citation type="submission" date="2018-12" db="EMBL/GenBank/DDBJ databases">
        <authorList>
            <person name="Sun L."/>
            <person name="Chen Z."/>
        </authorList>
    </citation>
    <scope>NUCLEOTIDE SEQUENCE [LARGE SCALE GENOMIC DNA]</scope>
    <source>
        <strain evidence="1">DSM 16012</strain>
    </source>
</reference>
<dbReference type="InterPro" id="IPR013813">
    <property type="entry name" value="Endoribo_LPSP/chorism_mut-like"/>
</dbReference>
<dbReference type="Pfam" id="PF01042">
    <property type="entry name" value="Ribonuc_L-PSP"/>
    <property type="match status" value="1"/>
</dbReference>
<dbReference type="InterPro" id="IPR035959">
    <property type="entry name" value="RutC-like_sf"/>
</dbReference>
<dbReference type="RefSeq" id="WP_120075412.1">
    <property type="nucleotide sequence ID" value="NZ_CP126113.1"/>
</dbReference>
<dbReference type="Gene3D" id="3.30.1330.40">
    <property type="entry name" value="RutC-like"/>
    <property type="match status" value="1"/>
</dbReference>
<gene>
    <name evidence="1" type="ORF">D4N35_015805</name>
</gene>
<dbReference type="InterPro" id="IPR006175">
    <property type="entry name" value="YjgF/YER057c/UK114"/>
</dbReference>
<dbReference type="PANTHER" id="PTHR43760">
    <property type="entry name" value="ENDORIBONUCLEASE-RELATED"/>
    <property type="match status" value="1"/>
</dbReference>
<organism evidence="1 2">
    <name type="scientific">Siminovitchia fortis</name>
    <dbReference type="NCBI Taxonomy" id="254758"/>
    <lineage>
        <taxon>Bacteria</taxon>
        <taxon>Bacillati</taxon>
        <taxon>Bacillota</taxon>
        <taxon>Bacilli</taxon>
        <taxon>Bacillales</taxon>
        <taxon>Bacillaceae</taxon>
        <taxon>Siminovitchia</taxon>
    </lineage>
</organism>
<sequence length="147" mass="15556">MSMSEKKGNPIPQGKYVPALRFGSLIYTAGMTPRNNGVLIQSGKVSTKEPIENYKEAVRQAVANALAAAQNTLSEQEQLKQILSLTVYIQAEEGFQAHSSIADFASEYLFETLGDAGIGSRAAIGVSSLPGGAPVEIQLIAAVSSQR</sequence>
<dbReference type="AlphaFoldDB" id="A0A443IKM8"/>